<dbReference type="EMBL" id="FOBB01000001">
    <property type="protein sequence ID" value="SEK84054.1"/>
    <property type="molecule type" value="Genomic_DNA"/>
</dbReference>
<organism evidence="3 4">
    <name type="scientific">Chitinophaga rupis</name>
    <dbReference type="NCBI Taxonomy" id="573321"/>
    <lineage>
        <taxon>Bacteria</taxon>
        <taxon>Pseudomonadati</taxon>
        <taxon>Bacteroidota</taxon>
        <taxon>Chitinophagia</taxon>
        <taxon>Chitinophagales</taxon>
        <taxon>Chitinophagaceae</taxon>
        <taxon>Chitinophaga</taxon>
    </lineage>
</organism>
<gene>
    <name evidence="3" type="ORF">SAMN04488505_101988</name>
</gene>
<feature type="signal peptide" evidence="1">
    <location>
        <begin position="1"/>
        <end position="22"/>
    </location>
</feature>
<reference evidence="3 4" key="1">
    <citation type="submission" date="2016-10" db="EMBL/GenBank/DDBJ databases">
        <authorList>
            <person name="de Groot N.N."/>
        </authorList>
    </citation>
    <scope>NUCLEOTIDE SEQUENCE [LARGE SCALE GENOMIC DNA]</scope>
    <source>
        <strain evidence="3 4">DSM 21039</strain>
    </source>
</reference>
<dbReference type="InterPro" id="IPR024311">
    <property type="entry name" value="Lipocalin-like"/>
</dbReference>
<protein>
    <submittedName>
        <fullName evidence="3">Lipocalin-like domain-containing protein</fullName>
    </submittedName>
</protein>
<dbReference type="Proteomes" id="UP000198984">
    <property type="component" value="Unassembled WGS sequence"/>
</dbReference>
<evidence type="ECO:0000259" key="2">
    <source>
        <dbReference type="Pfam" id="PF13648"/>
    </source>
</evidence>
<evidence type="ECO:0000313" key="3">
    <source>
        <dbReference type="EMBL" id="SEK84054.1"/>
    </source>
</evidence>
<dbReference type="AlphaFoldDB" id="A0A1H7KBY0"/>
<evidence type="ECO:0000256" key="1">
    <source>
        <dbReference type="SAM" id="SignalP"/>
    </source>
</evidence>
<sequence length="148" mass="16291">MCMRKPFTWLLAMAGTITIAFAACSKDDDKEGPDNSVIAGTWRFEVGIDSLFNKQNQLISVDTLDVEDPANTHITFQQNGKFSSNLNDTTVTGTYTLVNAQTLELSSNGSVPQQVNIVTLNSTQLVLSSTDTDFGNGNYSKEYFYLKK</sequence>
<keyword evidence="4" id="KW-1185">Reference proteome</keyword>
<feature type="domain" description="Lipocalin-like" evidence="2">
    <location>
        <begin position="38"/>
        <end position="127"/>
    </location>
</feature>
<dbReference type="PROSITE" id="PS51257">
    <property type="entry name" value="PROKAR_LIPOPROTEIN"/>
    <property type="match status" value="1"/>
</dbReference>
<accession>A0A1H7KBY0</accession>
<evidence type="ECO:0000313" key="4">
    <source>
        <dbReference type="Proteomes" id="UP000198984"/>
    </source>
</evidence>
<proteinExistence type="predicted"/>
<dbReference type="Pfam" id="PF13648">
    <property type="entry name" value="Lipocalin_4"/>
    <property type="match status" value="1"/>
</dbReference>
<feature type="chain" id="PRO_5011497106" evidence="1">
    <location>
        <begin position="23"/>
        <end position="148"/>
    </location>
</feature>
<name>A0A1H7KBY0_9BACT</name>
<keyword evidence="1" id="KW-0732">Signal</keyword>